<dbReference type="PANTHER" id="PTHR43329">
    <property type="entry name" value="EPOXIDE HYDROLASE"/>
    <property type="match status" value="1"/>
</dbReference>
<keyword evidence="1 4" id="KW-0378">Hydrolase</keyword>
<dbReference type="Pfam" id="PF00561">
    <property type="entry name" value="Abhydrolase_1"/>
    <property type="match status" value="1"/>
</dbReference>
<organism evidence="4 5">
    <name type="scientific">Phialocephala subalpina</name>
    <dbReference type="NCBI Taxonomy" id="576137"/>
    <lineage>
        <taxon>Eukaryota</taxon>
        <taxon>Fungi</taxon>
        <taxon>Dikarya</taxon>
        <taxon>Ascomycota</taxon>
        <taxon>Pezizomycotina</taxon>
        <taxon>Leotiomycetes</taxon>
        <taxon>Helotiales</taxon>
        <taxon>Mollisiaceae</taxon>
        <taxon>Phialocephala</taxon>
        <taxon>Phialocephala fortinii species complex</taxon>
    </lineage>
</organism>
<name>A0A1L7X8P6_9HELO</name>
<dbReference type="SUPFAM" id="SSF53474">
    <property type="entry name" value="alpha/beta-Hydrolases"/>
    <property type="match status" value="1"/>
</dbReference>
<evidence type="ECO:0000256" key="1">
    <source>
        <dbReference type="ARBA" id="ARBA00022801"/>
    </source>
</evidence>
<accession>A0A1L7X8P6</accession>
<evidence type="ECO:0000259" key="3">
    <source>
        <dbReference type="Pfam" id="PF00561"/>
    </source>
</evidence>
<dbReference type="AlphaFoldDB" id="A0A1L7X8P6"/>
<sequence length="330" mass="37092">MVDKLIPNDPRVQTKTANLNGKTYSYILAEPENGKPLNTIFLIHGFPDMAFGWRYQIPHLVSLGLRVVVPDMIGYAGTDAPEDPKEYTFKKISDDLAKLVEHVGVSSIILGGHDWGGAVVYRMAMYYPKLLSAVFSVCTPFVQPQKQYRAMSDLPNFKYQIQLRGPDLVENLKTKEKIGQFLAGIYGAPSKEGKPAFSVEHGCYFDRLDGIGSSPLVSDSELDFYAEKFSRNGMRGPTNWYRTGELNFEDEKELAESGEPVRFEMPFLFITAKKDAALPPSLSEGMERSFRSLTRGQVDATHWALWEKPAEINQYLEEFLVGQIGRKASL</sequence>
<proteinExistence type="inferred from homology"/>
<dbReference type="OrthoDB" id="408373at2759"/>
<dbReference type="InterPro" id="IPR000073">
    <property type="entry name" value="AB_hydrolase_1"/>
</dbReference>
<comment type="similarity">
    <text evidence="2">Belongs to the AB hydrolase superfamily. Epoxide hydrolase family.</text>
</comment>
<protein>
    <submittedName>
        <fullName evidence="4">Related to epoxide hydrolase</fullName>
    </submittedName>
</protein>
<gene>
    <name evidence="4" type="ORF">PAC_11278</name>
</gene>
<dbReference type="GO" id="GO:0016787">
    <property type="term" value="F:hydrolase activity"/>
    <property type="evidence" value="ECO:0007669"/>
    <property type="project" value="UniProtKB-KW"/>
</dbReference>
<dbReference type="Proteomes" id="UP000184330">
    <property type="component" value="Unassembled WGS sequence"/>
</dbReference>
<keyword evidence="5" id="KW-1185">Reference proteome</keyword>
<dbReference type="InterPro" id="IPR000639">
    <property type="entry name" value="Epox_hydrolase-like"/>
</dbReference>
<dbReference type="InterPro" id="IPR029058">
    <property type="entry name" value="AB_hydrolase_fold"/>
</dbReference>
<evidence type="ECO:0000256" key="2">
    <source>
        <dbReference type="ARBA" id="ARBA00038334"/>
    </source>
</evidence>
<feature type="domain" description="AB hydrolase-1" evidence="3">
    <location>
        <begin position="39"/>
        <end position="309"/>
    </location>
</feature>
<evidence type="ECO:0000313" key="5">
    <source>
        <dbReference type="Proteomes" id="UP000184330"/>
    </source>
</evidence>
<reference evidence="4 5" key="1">
    <citation type="submission" date="2016-03" db="EMBL/GenBank/DDBJ databases">
        <authorList>
            <person name="Ploux O."/>
        </authorList>
    </citation>
    <scope>NUCLEOTIDE SEQUENCE [LARGE SCALE GENOMIC DNA]</scope>
    <source>
        <strain evidence="4 5">UAMH 11012</strain>
    </source>
</reference>
<dbReference type="PRINTS" id="PR00412">
    <property type="entry name" value="EPOXHYDRLASE"/>
</dbReference>
<dbReference type="EMBL" id="FJOG01000018">
    <property type="protein sequence ID" value="CZR61382.1"/>
    <property type="molecule type" value="Genomic_DNA"/>
</dbReference>
<dbReference type="STRING" id="576137.A0A1L7X8P6"/>
<dbReference type="Gene3D" id="3.40.50.1820">
    <property type="entry name" value="alpha/beta hydrolase"/>
    <property type="match status" value="1"/>
</dbReference>
<evidence type="ECO:0000313" key="4">
    <source>
        <dbReference type="EMBL" id="CZR61382.1"/>
    </source>
</evidence>